<dbReference type="Gene3D" id="1.10.287.130">
    <property type="match status" value="1"/>
</dbReference>
<dbReference type="SUPFAM" id="SSF52172">
    <property type="entry name" value="CheY-like"/>
    <property type="match status" value="1"/>
</dbReference>
<dbReference type="SUPFAM" id="SSF55874">
    <property type="entry name" value="ATPase domain of HSP90 chaperone/DNA topoisomerase II/histidine kinase"/>
    <property type="match status" value="1"/>
</dbReference>
<dbReference type="Proteomes" id="UP000886289">
    <property type="component" value="Unassembled WGS sequence"/>
</dbReference>
<dbReference type="SUPFAM" id="SSF47384">
    <property type="entry name" value="Homodimeric domain of signal transducing histidine kinase"/>
    <property type="match status" value="1"/>
</dbReference>
<dbReference type="SMART" id="SM00388">
    <property type="entry name" value="HisKA"/>
    <property type="match status" value="1"/>
</dbReference>
<dbReference type="InterPro" id="IPR003594">
    <property type="entry name" value="HATPase_dom"/>
</dbReference>
<dbReference type="GO" id="GO:0000155">
    <property type="term" value="F:phosphorelay sensor kinase activity"/>
    <property type="evidence" value="ECO:0007669"/>
    <property type="project" value="InterPro"/>
</dbReference>
<name>A0A7C0U3V9_DESA2</name>
<dbReference type="AlphaFoldDB" id="A0A7C0U3V9"/>
<feature type="domain" description="Response regulatory" evidence="6">
    <location>
        <begin position="11"/>
        <end position="129"/>
    </location>
</feature>
<dbReference type="PANTHER" id="PTHR43547">
    <property type="entry name" value="TWO-COMPONENT HISTIDINE KINASE"/>
    <property type="match status" value="1"/>
</dbReference>
<dbReference type="PROSITE" id="PS50109">
    <property type="entry name" value="HIS_KIN"/>
    <property type="match status" value="1"/>
</dbReference>
<proteinExistence type="predicted"/>
<dbReference type="EC" id="2.7.13.3" evidence="2"/>
<evidence type="ECO:0000259" key="5">
    <source>
        <dbReference type="PROSITE" id="PS50109"/>
    </source>
</evidence>
<keyword evidence="3 4" id="KW-0597">Phosphoprotein</keyword>
<dbReference type="InterPro" id="IPR005467">
    <property type="entry name" value="His_kinase_dom"/>
</dbReference>
<dbReference type="PROSITE" id="PS50110">
    <property type="entry name" value="RESPONSE_REGULATORY"/>
    <property type="match status" value="1"/>
</dbReference>
<dbReference type="SMART" id="SM00448">
    <property type="entry name" value="REC"/>
    <property type="match status" value="1"/>
</dbReference>
<evidence type="ECO:0000313" key="7">
    <source>
        <dbReference type="EMBL" id="HDD45224.1"/>
    </source>
</evidence>
<organism evidence="7">
    <name type="scientific">Desulfofervidus auxilii</name>
    <dbReference type="NCBI Taxonomy" id="1621989"/>
    <lineage>
        <taxon>Bacteria</taxon>
        <taxon>Pseudomonadati</taxon>
        <taxon>Thermodesulfobacteriota</taxon>
        <taxon>Candidatus Desulfofervidia</taxon>
        <taxon>Candidatus Desulfofervidales</taxon>
        <taxon>Candidatus Desulfofervidaceae</taxon>
        <taxon>Candidatus Desulfofervidus</taxon>
    </lineage>
</organism>
<accession>A0A7C0U3V9</accession>
<dbReference type="InterPro" id="IPR011006">
    <property type="entry name" value="CheY-like_superfamily"/>
</dbReference>
<dbReference type="Pfam" id="PF02518">
    <property type="entry name" value="HATPase_c"/>
    <property type="match status" value="1"/>
</dbReference>
<evidence type="ECO:0000256" key="4">
    <source>
        <dbReference type="PROSITE-ProRule" id="PRU00169"/>
    </source>
</evidence>
<comment type="caution">
    <text evidence="7">The sequence shown here is derived from an EMBL/GenBank/DDBJ whole genome shotgun (WGS) entry which is preliminary data.</text>
</comment>
<feature type="domain" description="Histidine kinase" evidence="5">
    <location>
        <begin position="158"/>
        <end position="380"/>
    </location>
</feature>
<dbReference type="Gene3D" id="3.30.565.10">
    <property type="entry name" value="Histidine kinase-like ATPase, C-terminal domain"/>
    <property type="match status" value="1"/>
</dbReference>
<sequence>MNMKTDHNGALILIVDDDLDSLCLIESLLLPVGYRIIKAQDGKKALNILNNILPDLVILDIIMPDVNGFQICKEMRENILPKDEFVPVIMVTGLSSKEDKLKGLAIGADDFISKPIDGAELLTRINSLLRIRYLHKRLRESYEKLKQLENIKELLYQTIVHDLKTPLTSLIGGLELLSLKSACLPHPETSWSPQCLLNIAYRLLRLIQNLLDVARMEEGKLQPNYTDIDIRILFKEIEKMFSVEAERRSIFVYWKVEKNLPIFKADKDFLMRILENLVSNALKNVKSEIGKISLIATFDNINNCIVISVIDNGRGIPKKDLEKIFDKFEQARLREKNKKYTTGLGLTFCKLAVEAHGGKINVESKIGKGTKFTFTIPLKK</sequence>
<dbReference type="InterPro" id="IPR003661">
    <property type="entry name" value="HisK_dim/P_dom"/>
</dbReference>
<dbReference type="Pfam" id="PF00072">
    <property type="entry name" value="Response_reg"/>
    <property type="match status" value="1"/>
</dbReference>
<dbReference type="CDD" id="cd00082">
    <property type="entry name" value="HisKA"/>
    <property type="match status" value="1"/>
</dbReference>
<protein>
    <recommendedName>
        <fullName evidence="2">histidine kinase</fullName>
        <ecNumber evidence="2">2.7.13.3</ecNumber>
    </recommendedName>
</protein>
<dbReference type="PRINTS" id="PR00344">
    <property type="entry name" value="BCTRLSENSOR"/>
</dbReference>
<evidence type="ECO:0000256" key="1">
    <source>
        <dbReference type="ARBA" id="ARBA00000085"/>
    </source>
</evidence>
<comment type="catalytic activity">
    <reaction evidence="1">
        <text>ATP + protein L-histidine = ADP + protein N-phospho-L-histidine.</text>
        <dbReference type="EC" id="2.7.13.3"/>
    </reaction>
</comment>
<dbReference type="InterPro" id="IPR004358">
    <property type="entry name" value="Sig_transdc_His_kin-like_C"/>
</dbReference>
<dbReference type="Pfam" id="PF00512">
    <property type="entry name" value="HisKA"/>
    <property type="match status" value="1"/>
</dbReference>
<dbReference type="Gene3D" id="3.40.50.2300">
    <property type="match status" value="1"/>
</dbReference>
<gene>
    <name evidence="7" type="ORF">ENG63_10275</name>
</gene>
<dbReference type="EMBL" id="DRBS01000378">
    <property type="protein sequence ID" value="HDD45224.1"/>
    <property type="molecule type" value="Genomic_DNA"/>
</dbReference>
<dbReference type="SMART" id="SM00387">
    <property type="entry name" value="HATPase_c"/>
    <property type="match status" value="1"/>
</dbReference>
<evidence type="ECO:0000259" key="6">
    <source>
        <dbReference type="PROSITE" id="PS50110"/>
    </source>
</evidence>
<evidence type="ECO:0000256" key="2">
    <source>
        <dbReference type="ARBA" id="ARBA00012438"/>
    </source>
</evidence>
<reference evidence="7" key="1">
    <citation type="journal article" date="2020" name="mSystems">
        <title>Genome- and Community-Level Interaction Insights into Carbon Utilization and Element Cycling Functions of Hydrothermarchaeota in Hydrothermal Sediment.</title>
        <authorList>
            <person name="Zhou Z."/>
            <person name="Liu Y."/>
            <person name="Xu W."/>
            <person name="Pan J."/>
            <person name="Luo Z.H."/>
            <person name="Li M."/>
        </authorList>
    </citation>
    <scope>NUCLEOTIDE SEQUENCE [LARGE SCALE GENOMIC DNA]</scope>
    <source>
        <strain evidence="7">HyVt-233</strain>
    </source>
</reference>
<feature type="modified residue" description="4-aspartylphosphate" evidence="4">
    <location>
        <position position="60"/>
    </location>
</feature>
<dbReference type="PANTHER" id="PTHR43547:SF2">
    <property type="entry name" value="HYBRID SIGNAL TRANSDUCTION HISTIDINE KINASE C"/>
    <property type="match status" value="1"/>
</dbReference>
<dbReference type="InterPro" id="IPR036097">
    <property type="entry name" value="HisK_dim/P_sf"/>
</dbReference>
<dbReference type="InterPro" id="IPR001789">
    <property type="entry name" value="Sig_transdc_resp-reg_receiver"/>
</dbReference>
<evidence type="ECO:0000256" key="3">
    <source>
        <dbReference type="ARBA" id="ARBA00022553"/>
    </source>
</evidence>
<dbReference type="InterPro" id="IPR036890">
    <property type="entry name" value="HATPase_C_sf"/>
</dbReference>